<evidence type="ECO:0000313" key="2">
    <source>
        <dbReference type="Proteomes" id="UP001064048"/>
    </source>
</evidence>
<reference evidence="1 2" key="1">
    <citation type="journal article" date="2022" name="Genome Biol. Evol.">
        <title>The Spruce Budworm Genome: Reconstructing the Evolutionary History of Antifreeze Proteins.</title>
        <authorList>
            <person name="Beliveau C."/>
            <person name="Gagne P."/>
            <person name="Picq S."/>
            <person name="Vernygora O."/>
            <person name="Keeling C.I."/>
            <person name="Pinkney K."/>
            <person name="Doucet D."/>
            <person name="Wen F."/>
            <person name="Johnston J.S."/>
            <person name="Maaroufi H."/>
            <person name="Boyle B."/>
            <person name="Laroche J."/>
            <person name="Dewar K."/>
            <person name="Juretic N."/>
            <person name="Blackburn G."/>
            <person name="Nisole A."/>
            <person name="Brunet B."/>
            <person name="Brandao M."/>
            <person name="Lumley L."/>
            <person name="Duan J."/>
            <person name="Quan G."/>
            <person name="Lucarotti C.J."/>
            <person name="Roe A.D."/>
            <person name="Sperling F.A.H."/>
            <person name="Levesque R.C."/>
            <person name="Cusson M."/>
        </authorList>
    </citation>
    <scope>NUCLEOTIDE SEQUENCE [LARGE SCALE GENOMIC DNA]</scope>
    <source>
        <strain evidence="1">Glfc:IPQL:Cfum</strain>
    </source>
</reference>
<comment type="caution">
    <text evidence="1">The sequence shown here is derived from an EMBL/GenBank/DDBJ whole genome shotgun (WGS) entry which is preliminary data.</text>
</comment>
<proteinExistence type="predicted"/>
<dbReference type="Proteomes" id="UP001064048">
    <property type="component" value="Chromosome 7"/>
</dbReference>
<name>A0ACC0K7L0_CHOFU</name>
<dbReference type="EMBL" id="CM046107">
    <property type="protein sequence ID" value="KAI8432417.1"/>
    <property type="molecule type" value="Genomic_DNA"/>
</dbReference>
<sequence length="158" mass="17615">MMMHEFQSTLNNIKYDYIFKLLYNIIAQQHKETSVRDKTLNMAGRPGGYGHHGYGGPPPPPGHPPHMYPGPPGVMYYPVHPAYFYPYPPPSHHDPVQVVDSPPEDVGPELPGETVELPWSTYRWVPACLSQRSIPPGALRVGTDADGEEIYAGHTKLT</sequence>
<evidence type="ECO:0000313" key="1">
    <source>
        <dbReference type="EMBL" id="KAI8432417.1"/>
    </source>
</evidence>
<organism evidence="1 2">
    <name type="scientific">Choristoneura fumiferana</name>
    <name type="common">Spruce budworm moth</name>
    <name type="synonym">Archips fumiferana</name>
    <dbReference type="NCBI Taxonomy" id="7141"/>
    <lineage>
        <taxon>Eukaryota</taxon>
        <taxon>Metazoa</taxon>
        <taxon>Ecdysozoa</taxon>
        <taxon>Arthropoda</taxon>
        <taxon>Hexapoda</taxon>
        <taxon>Insecta</taxon>
        <taxon>Pterygota</taxon>
        <taxon>Neoptera</taxon>
        <taxon>Endopterygota</taxon>
        <taxon>Lepidoptera</taxon>
        <taxon>Glossata</taxon>
        <taxon>Ditrysia</taxon>
        <taxon>Tortricoidea</taxon>
        <taxon>Tortricidae</taxon>
        <taxon>Tortricinae</taxon>
        <taxon>Choristoneura</taxon>
    </lineage>
</organism>
<gene>
    <name evidence="1" type="ORF">MSG28_004813</name>
</gene>
<keyword evidence="2" id="KW-1185">Reference proteome</keyword>
<protein>
    <submittedName>
        <fullName evidence="1">Uncharacterized protein</fullName>
    </submittedName>
</protein>
<accession>A0ACC0K7L0</accession>